<dbReference type="PANTHER" id="PTHR43712:SF5">
    <property type="entry name" value="O-METHYLTRANSFERASE ASQN-RELATED"/>
    <property type="match status" value="1"/>
</dbReference>
<dbReference type="Proteomes" id="UP000053317">
    <property type="component" value="Unassembled WGS sequence"/>
</dbReference>
<comment type="caution">
    <text evidence="6">The sequence shown here is derived from an EMBL/GenBank/DDBJ whole genome shotgun (WGS) entry which is preliminary data.</text>
</comment>
<keyword evidence="2 6" id="KW-0808">Transferase</keyword>
<accession>A0A0G2GT69</accession>
<name>A0A0G2GT69_PHACM</name>
<reference evidence="6 7" key="1">
    <citation type="submission" date="2015-05" db="EMBL/GenBank/DDBJ databases">
        <title>Distinctive expansion of gene families associated with plant cell wall degradation and secondary metabolism in the genomes of grapevine trunk pathogens.</title>
        <authorList>
            <person name="Lawrence D.P."/>
            <person name="Travadon R."/>
            <person name="Rolshausen P.E."/>
            <person name="Baumgartner K."/>
        </authorList>
    </citation>
    <scope>NUCLEOTIDE SEQUENCE [LARGE SCALE GENOMIC DNA]</scope>
    <source>
        <strain evidence="6">UCRPC4</strain>
    </source>
</reference>
<dbReference type="SUPFAM" id="SSF53335">
    <property type="entry name" value="S-adenosyl-L-methionine-dependent methyltransferases"/>
    <property type="match status" value="1"/>
</dbReference>
<dbReference type="Pfam" id="PF00891">
    <property type="entry name" value="Methyltransf_2"/>
    <property type="match status" value="1"/>
</dbReference>
<keyword evidence="7" id="KW-1185">Reference proteome</keyword>
<evidence type="ECO:0000313" key="7">
    <source>
        <dbReference type="Proteomes" id="UP000053317"/>
    </source>
</evidence>
<evidence type="ECO:0000256" key="2">
    <source>
        <dbReference type="ARBA" id="ARBA00022679"/>
    </source>
</evidence>
<dbReference type="GO" id="GO:0032259">
    <property type="term" value="P:methylation"/>
    <property type="evidence" value="ECO:0007669"/>
    <property type="project" value="UniProtKB-KW"/>
</dbReference>
<evidence type="ECO:0000259" key="5">
    <source>
        <dbReference type="Pfam" id="PF00891"/>
    </source>
</evidence>
<keyword evidence="1 6" id="KW-0489">Methyltransferase</keyword>
<feature type="domain" description="O-methyltransferase C-terminal" evidence="5">
    <location>
        <begin position="182"/>
        <end position="314"/>
    </location>
</feature>
<protein>
    <submittedName>
        <fullName evidence="6">Putative sterigmatocystin 8-o-methyltransferase</fullName>
    </submittedName>
</protein>
<evidence type="ECO:0000313" key="6">
    <source>
        <dbReference type="EMBL" id="KKY26493.1"/>
    </source>
</evidence>
<dbReference type="InterPro" id="IPR001077">
    <property type="entry name" value="COMT_C"/>
</dbReference>
<dbReference type="EMBL" id="LCWF01000035">
    <property type="protein sequence ID" value="KKY26493.1"/>
    <property type="molecule type" value="Genomic_DNA"/>
</dbReference>
<dbReference type="PANTHER" id="PTHR43712">
    <property type="entry name" value="PUTATIVE (AFU_ORTHOLOGUE AFUA_4G14580)-RELATED"/>
    <property type="match status" value="1"/>
</dbReference>
<dbReference type="GO" id="GO:0008171">
    <property type="term" value="F:O-methyltransferase activity"/>
    <property type="evidence" value="ECO:0007669"/>
    <property type="project" value="InterPro"/>
</dbReference>
<dbReference type="InterPro" id="IPR016461">
    <property type="entry name" value="COMT-like"/>
</dbReference>
<gene>
    <name evidence="6" type="ORF">UCRPC4_g01512</name>
</gene>
<proteinExistence type="inferred from homology"/>
<sequence length="401" mass="44207">MMFAHVDSWRGSTSNNLACARVEFQSFGLIQATAAFRWLWRFQIHKHIPLRGDIPTAEVAESAGVPLAQLQTVSRVAITTGYLLEPRAGYLCHSAASALVASDPDYAGYAFVLTELFYKASDKVIEATEKWGDTTKNTETGYCLAFQTEKPMFGHLFQDKTRATMFPGFTRAIAKTGERDPRFLVEGFDWSGTDTIVDVGGGRGYATIAVLNRFPSIKNCIVQDLPHVVAGAKEEVPPTLSETLASKVKFEVHDFFTPQPDLGENGGQRVFVLRQILHDWPDDKVKQILEGVVPILRKHDRILIQDVVLPSPSKAAYGQPLVSGEQDPATEQALLQEVKDHTRAVFAASMSQLMMTLLHGRERTLEEFGELCASVDERLTIKKCVTRPGSNLGVIEIGLGG</sequence>
<dbReference type="AlphaFoldDB" id="A0A0G2GT69"/>
<dbReference type="OrthoDB" id="1606438at2759"/>
<reference evidence="6 7" key="2">
    <citation type="submission" date="2015-05" db="EMBL/GenBank/DDBJ databases">
        <authorList>
            <person name="Morales-Cruz A."/>
            <person name="Amrine K.C."/>
            <person name="Cantu D."/>
        </authorList>
    </citation>
    <scope>NUCLEOTIDE SEQUENCE [LARGE SCALE GENOMIC DNA]</scope>
    <source>
        <strain evidence="6">UCRPC4</strain>
    </source>
</reference>
<organism evidence="6 7">
    <name type="scientific">Phaeomoniella chlamydospora</name>
    <name type="common">Phaeoacremonium chlamydosporum</name>
    <dbReference type="NCBI Taxonomy" id="158046"/>
    <lineage>
        <taxon>Eukaryota</taxon>
        <taxon>Fungi</taxon>
        <taxon>Dikarya</taxon>
        <taxon>Ascomycota</taxon>
        <taxon>Pezizomycotina</taxon>
        <taxon>Eurotiomycetes</taxon>
        <taxon>Chaetothyriomycetidae</taxon>
        <taxon>Phaeomoniellales</taxon>
        <taxon>Phaeomoniellaceae</taxon>
        <taxon>Phaeomoniella</taxon>
    </lineage>
</organism>
<keyword evidence="3" id="KW-0949">S-adenosyl-L-methionine</keyword>
<evidence type="ECO:0000256" key="1">
    <source>
        <dbReference type="ARBA" id="ARBA00022603"/>
    </source>
</evidence>
<dbReference type="Gene3D" id="3.40.50.150">
    <property type="entry name" value="Vaccinia Virus protein VP39"/>
    <property type="match status" value="1"/>
</dbReference>
<dbReference type="InterPro" id="IPR029063">
    <property type="entry name" value="SAM-dependent_MTases_sf"/>
</dbReference>
<evidence type="ECO:0000256" key="4">
    <source>
        <dbReference type="ARBA" id="ARBA00038277"/>
    </source>
</evidence>
<evidence type="ECO:0000256" key="3">
    <source>
        <dbReference type="ARBA" id="ARBA00022691"/>
    </source>
</evidence>
<comment type="similarity">
    <text evidence="4">Belongs to the class I-like SAM-binding methyltransferase superfamily. Cation-independent O-methyltransferase family.</text>
</comment>
<dbReference type="PROSITE" id="PS51683">
    <property type="entry name" value="SAM_OMT_II"/>
    <property type="match status" value="1"/>
</dbReference>